<dbReference type="AlphaFoldDB" id="A0A6G7XFB7"/>
<gene>
    <name evidence="1" type="ORF">G7068_08330</name>
</gene>
<keyword evidence="2" id="KW-1185">Reference proteome</keyword>
<accession>A0A6G7XFB7</accession>
<dbReference type="KEGG" id="lvi:G7068_08330"/>
<proteinExistence type="predicted"/>
<evidence type="ECO:0000313" key="2">
    <source>
        <dbReference type="Proteomes" id="UP000502677"/>
    </source>
</evidence>
<organism evidence="1 2">
    <name type="scientific">Leucobacter viscericola</name>
    <dbReference type="NCBI Taxonomy" id="2714935"/>
    <lineage>
        <taxon>Bacteria</taxon>
        <taxon>Bacillati</taxon>
        <taxon>Actinomycetota</taxon>
        <taxon>Actinomycetes</taxon>
        <taxon>Micrococcales</taxon>
        <taxon>Microbacteriaceae</taxon>
        <taxon>Leucobacter</taxon>
    </lineage>
</organism>
<dbReference type="RefSeq" id="WP_166291043.1">
    <property type="nucleotide sequence ID" value="NZ_CP049863.1"/>
</dbReference>
<reference evidence="1 2" key="1">
    <citation type="submission" date="2020-03" db="EMBL/GenBank/DDBJ databases">
        <title>Leucobacter sp. nov., isolated from beetles.</title>
        <authorList>
            <person name="Hyun D.-W."/>
            <person name="Bae J.-W."/>
        </authorList>
    </citation>
    <scope>NUCLEOTIDE SEQUENCE [LARGE SCALE GENOMIC DNA]</scope>
    <source>
        <strain evidence="1 2">HDW9C</strain>
    </source>
</reference>
<name>A0A6G7XFB7_9MICO</name>
<dbReference type="EMBL" id="CP049863">
    <property type="protein sequence ID" value="QIK63202.1"/>
    <property type="molecule type" value="Genomic_DNA"/>
</dbReference>
<protein>
    <submittedName>
        <fullName evidence="1">Uncharacterized protein</fullName>
    </submittedName>
</protein>
<dbReference type="Proteomes" id="UP000502677">
    <property type="component" value="Chromosome"/>
</dbReference>
<evidence type="ECO:0000313" key="1">
    <source>
        <dbReference type="EMBL" id="QIK63202.1"/>
    </source>
</evidence>
<sequence>MMVVSVTAAERAIVRLTQPHTEMTEAGAVDWPPLLDWLDRSITEVVKRGGAGSNGLGIPINFGALRVLNDIRRANGRIREGLYLAKQSGSNALLADVAEAWTVARRSRSQGELADGQWLQVCEEVESWVVRIEAEQNVRPRQMELTVPCPRCEARWVLDGGERRAAVVIEYAEGRAPIAECRAEECEALWVGWSEITKLGFSVQASVDTAVLESCGIRVDRSGLSRGQDAMS</sequence>